<evidence type="ECO:0000313" key="2">
    <source>
        <dbReference type="EMBL" id="CDY13356.1"/>
    </source>
</evidence>
<keyword evidence="3" id="KW-1185">Reference proteome</keyword>
<dbReference type="Pfam" id="PF13966">
    <property type="entry name" value="zf-RVT"/>
    <property type="match status" value="1"/>
</dbReference>
<sequence length="205" mass="23593">MWQALSNCVPVCSRLTDRHCHSDRSCQRCGHNDETVNHMLFECPPATQTWALALHLSLRGEFPSPSIYSNFDYLLNRIKKQDMPDDVLARIPWIIWFMWKSRNGKVFEGKDLTPLEILQSATSEADSWSLAHVVPEKREVEDRTPLPVTQDSPSMRPFCRFDASWKDDDARYGGGFVMEKEDGITIVGVKNGYDKFNIQNVRGRK</sequence>
<accession>A0A078FJJ2</accession>
<dbReference type="InterPro" id="IPR026960">
    <property type="entry name" value="RVT-Znf"/>
</dbReference>
<feature type="domain" description="Reverse transcriptase zinc-binding" evidence="1">
    <location>
        <begin position="1"/>
        <end position="50"/>
    </location>
</feature>
<dbReference type="Proteomes" id="UP000028999">
    <property type="component" value="Unassembled WGS sequence"/>
</dbReference>
<proteinExistence type="predicted"/>
<organism evidence="2 3">
    <name type="scientific">Brassica napus</name>
    <name type="common">Rape</name>
    <dbReference type="NCBI Taxonomy" id="3708"/>
    <lineage>
        <taxon>Eukaryota</taxon>
        <taxon>Viridiplantae</taxon>
        <taxon>Streptophyta</taxon>
        <taxon>Embryophyta</taxon>
        <taxon>Tracheophyta</taxon>
        <taxon>Spermatophyta</taxon>
        <taxon>Magnoliopsida</taxon>
        <taxon>eudicotyledons</taxon>
        <taxon>Gunneridae</taxon>
        <taxon>Pentapetalae</taxon>
        <taxon>rosids</taxon>
        <taxon>malvids</taxon>
        <taxon>Brassicales</taxon>
        <taxon>Brassicaceae</taxon>
        <taxon>Brassiceae</taxon>
        <taxon>Brassica</taxon>
    </lineage>
</organism>
<dbReference type="AlphaFoldDB" id="A0A078FJJ2"/>
<name>A0A078FJJ2_BRANA</name>
<protein>
    <submittedName>
        <fullName evidence="2">BnaC06g14010D protein</fullName>
    </submittedName>
</protein>
<dbReference type="OMA" id="HMLFECP"/>
<dbReference type="PaxDb" id="3708-A0A078FJJ2"/>
<dbReference type="Gramene" id="CDY13356">
    <property type="protein sequence ID" value="CDY13356"/>
    <property type="gene ID" value="GSBRNA2T00071367001"/>
</dbReference>
<dbReference type="EMBL" id="LK032034">
    <property type="protein sequence ID" value="CDY13356.1"/>
    <property type="molecule type" value="Genomic_DNA"/>
</dbReference>
<gene>
    <name evidence="2" type="primary">BnaC06g14010D</name>
    <name evidence="2" type="ORF">GSBRNA2T00071367001</name>
</gene>
<reference evidence="2 3" key="1">
    <citation type="journal article" date="2014" name="Science">
        <title>Plant genetics. Early allopolyploid evolution in the post-Neolithic Brassica napus oilseed genome.</title>
        <authorList>
            <person name="Chalhoub B."/>
            <person name="Denoeud F."/>
            <person name="Liu S."/>
            <person name="Parkin I.A."/>
            <person name="Tang H."/>
            <person name="Wang X."/>
            <person name="Chiquet J."/>
            <person name="Belcram H."/>
            <person name="Tong C."/>
            <person name="Samans B."/>
            <person name="Correa M."/>
            <person name="Da Silva C."/>
            <person name="Just J."/>
            <person name="Falentin C."/>
            <person name="Koh C.S."/>
            <person name="Le Clainche I."/>
            <person name="Bernard M."/>
            <person name="Bento P."/>
            <person name="Noel B."/>
            <person name="Labadie K."/>
            <person name="Alberti A."/>
            <person name="Charles M."/>
            <person name="Arnaud D."/>
            <person name="Guo H."/>
            <person name="Daviaud C."/>
            <person name="Alamery S."/>
            <person name="Jabbari K."/>
            <person name="Zhao M."/>
            <person name="Edger P.P."/>
            <person name="Chelaifa H."/>
            <person name="Tack D."/>
            <person name="Lassalle G."/>
            <person name="Mestiri I."/>
            <person name="Schnel N."/>
            <person name="Le Paslier M.C."/>
            <person name="Fan G."/>
            <person name="Renault V."/>
            <person name="Bayer P.E."/>
            <person name="Golicz A.A."/>
            <person name="Manoli S."/>
            <person name="Lee T.H."/>
            <person name="Thi V.H."/>
            <person name="Chalabi S."/>
            <person name="Hu Q."/>
            <person name="Fan C."/>
            <person name="Tollenaere R."/>
            <person name="Lu Y."/>
            <person name="Battail C."/>
            <person name="Shen J."/>
            <person name="Sidebottom C.H."/>
            <person name="Wang X."/>
            <person name="Canaguier A."/>
            <person name="Chauveau A."/>
            <person name="Berard A."/>
            <person name="Deniot G."/>
            <person name="Guan M."/>
            <person name="Liu Z."/>
            <person name="Sun F."/>
            <person name="Lim Y.P."/>
            <person name="Lyons E."/>
            <person name="Town C.D."/>
            <person name="Bancroft I."/>
            <person name="Wang X."/>
            <person name="Meng J."/>
            <person name="Ma J."/>
            <person name="Pires J.C."/>
            <person name="King G.J."/>
            <person name="Brunel D."/>
            <person name="Delourme R."/>
            <person name="Renard M."/>
            <person name="Aury J.M."/>
            <person name="Adams K.L."/>
            <person name="Batley J."/>
            <person name="Snowdon R.J."/>
            <person name="Tost J."/>
            <person name="Edwards D."/>
            <person name="Zhou Y."/>
            <person name="Hua W."/>
            <person name="Sharpe A.G."/>
            <person name="Paterson A.H."/>
            <person name="Guan C."/>
            <person name="Wincker P."/>
        </authorList>
    </citation>
    <scope>NUCLEOTIDE SEQUENCE [LARGE SCALE GENOMIC DNA]</scope>
    <source>
        <strain evidence="3">cv. Darmor-bzh</strain>
    </source>
</reference>
<evidence type="ECO:0000313" key="3">
    <source>
        <dbReference type="Proteomes" id="UP000028999"/>
    </source>
</evidence>
<evidence type="ECO:0000259" key="1">
    <source>
        <dbReference type="Pfam" id="PF13966"/>
    </source>
</evidence>